<organism evidence="2 3">
    <name type="scientific">Algivirga pacifica</name>
    <dbReference type="NCBI Taxonomy" id="1162670"/>
    <lineage>
        <taxon>Bacteria</taxon>
        <taxon>Pseudomonadati</taxon>
        <taxon>Bacteroidota</taxon>
        <taxon>Cytophagia</taxon>
        <taxon>Cytophagales</taxon>
        <taxon>Flammeovirgaceae</taxon>
        <taxon>Algivirga</taxon>
    </lineage>
</organism>
<dbReference type="InterPro" id="IPR050491">
    <property type="entry name" value="AmpC-like"/>
</dbReference>
<sequence>MPLPESVQEQLDEALTYGFDGIVVYIDQGEKQPEFYASGWKNRENKTPADPYALFKIASIAKLYDAVAITKLVGAQRLSLDKTLSDYFPEWTGRIEYANEITLRTLVQHRSGIPNYTNSPGFWEHPPKTVEATLGLILDQPASFKPGEGYEYSNTNYLLLAELIKKVTGSDKSHYIREAILAPLRLKNTFFSIHEINIEELMSGYYVGIEEDIKTVDYGSMVATAEDVGIFLRALNQGTLLNKEEQAIYSSIYKYEHTGLIPGYQSIAKYHKKEDMVVIQFTNTTDFSGYQWSLSEIVYHRIMKILKKSSYNSGTID</sequence>
<dbReference type="SUPFAM" id="SSF56601">
    <property type="entry name" value="beta-lactamase/transpeptidase-like"/>
    <property type="match status" value="1"/>
</dbReference>
<evidence type="ECO:0000259" key="1">
    <source>
        <dbReference type="Pfam" id="PF00144"/>
    </source>
</evidence>
<dbReference type="Gene3D" id="3.40.710.10">
    <property type="entry name" value="DD-peptidase/beta-lactamase superfamily"/>
    <property type="match status" value="1"/>
</dbReference>
<reference evidence="3" key="1">
    <citation type="journal article" date="2019" name="Int. J. Syst. Evol. Microbiol.">
        <title>The Global Catalogue of Microorganisms (GCM) 10K type strain sequencing project: providing services to taxonomists for standard genome sequencing and annotation.</title>
        <authorList>
            <consortium name="The Broad Institute Genomics Platform"/>
            <consortium name="The Broad Institute Genome Sequencing Center for Infectious Disease"/>
            <person name="Wu L."/>
            <person name="Ma J."/>
        </authorList>
    </citation>
    <scope>NUCLEOTIDE SEQUENCE [LARGE SCALE GENOMIC DNA]</scope>
    <source>
        <strain evidence="3">JCM 18326</strain>
    </source>
</reference>
<keyword evidence="3" id="KW-1185">Reference proteome</keyword>
<proteinExistence type="predicted"/>
<evidence type="ECO:0000313" key="2">
    <source>
        <dbReference type="EMBL" id="GAA4842327.1"/>
    </source>
</evidence>
<dbReference type="EMBL" id="BAABJX010000045">
    <property type="protein sequence ID" value="GAA4842327.1"/>
    <property type="molecule type" value="Genomic_DNA"/>
</dbReference>
<name>A0ABP9DFV0_9BACT</name>
<dbReference type="Proteomes" id="UP001500298">
    <property type="component" value="Unassembled WGS sequence"/>
</dbReference>
<keyword evidence="2" id="KW-0378">Hydrolase</keyword>
<gene>
    <name evidence="2" type="ORF">GCM10023331_29140</name>
</gene>
<comment type="caution">
    <text evidence="2">The sequence shown here is derived from an EMBL/GenBank/DDBJ whole genome shotgun (WGS) entry which is preliminary data.</text>
</comment>
<dbReference type="PANTHER" id="PTHR46825:SF7">
    <property type="entry name" value="D-ALANYL-D-ALANINE CARBOXYPEPTIDASE"/>
    <property type="match status" value="1"/>
</dbReference>
<dbReference type="PANTHER" id="PTHR46825">
    <property type="entry name" value="D-ALANYL-D-ALANINE-CARBOXYPEPTIDASE/ENDOPEPTIDASE AMPH"/>
    <property type="match status" value="1"/>
</dbReference>
<feature type="domain" description="Beta-lactamase-related" evidence="1">
    <location>
        <begin position="16"/>
        <end position="247"/>
    </location>
</feature>
<dbReference type="InterPro" id="IPR012338">
    <property type="entry name" value="Beta-lactam/transpept-like"/>
</dbReference>
<dbReference type="InterPro" id="IPR001466">
    <property type="entry name" value="Beta-lactam-related"/>
</dbReference>
<dbReference type="Pfam" id="PF00144">
    <property type="entry name" value="Beta-lactamase"/>
    <property type="match status" value="1"/>
</dbReference>
<dbReference type="GO" id="GO:0016787">
    <property type="term" value="F:hydrolase activity"/>
    <property type="evidence" value="ECO:0007669"/>
    <property type="project" value="UniProtKB-KW"/>
</dbReference>
<protein>
    <submittedName>
        <fullName evidence="2">Serine hydrolase domain-containing protein</fullName>
    </submittedName>
</protein>
<accession>A0ABP9DFV0</accession>
<evidence type="ECO:0000313" key="3">
    <source>
        <dbReference type="Proteomes" id="UP001500298"/>
    </source>
</evidence>